<name>A0A3N4KC87_9PEZI</name>
<dbReference type="SUPFAM" id="SSF51735">
    <property type="entry name" value="NAD(P)-binding Rossmann-fold domains"/>
    <property type="match status" value="1"/>
</dbReference>
<reference evidence="3 4" key="1">
    <citation type="journal article" date="2018" name="Nat. Ecol. Evol.">
        <title>Pezizomycetes genomes reveal the molecular basis of ectomycorrhizal truffle lifestyle.</title>
        <authorList>
            <person name="Murat C."/>
            <person name="Payen T."/>
            <person name="Noel B."/>
            <person name="Kuo A."/>
            <person name="Morin E."/>
            <person name="Chen J."/>
            <person name="Kohler A."/>
            <person name="Krizsan K."/>
            <person name="Balestrini R."/>
            <person name="Da Silva C."/>
            <person name="Montanini B."/>
            <person name="Hainaut M."/>
            <person name="Levati E."/>
            <person name="Barry K.W."/>
            <person name="Belfiori B."/>
            <person name="Cichocki N."/>
            <person name="Clum A."/>
            <person name="Dockter R.B."/>
            <person name="Fauchery L."/>
            <person name="Guy J."/>
            <person name="Iotti M."/>
            <person name="Le Tacon F."/>
            <person name="Lindquist E.A."/>
            <person name="Lipzen A."/>
            <person name="Malagnac F."/>
            <person name="Mello A."/>
            <person name="Molinier V."/>
            <person name="Miyauchi S."/>
            <person name="Poulain J."/>
            <person name="Riccioni C."/>
            <person name="Rubini A."/>
            <person name="Sitrit Y."/>
            <person name="Splivallo R."/>
            <person name="Traeger S."/>
            <person name="Wang M."/>
            <person name="Zifcakova L."/>
            <person name="Wipf D."/>
            <person name="Zambonelli A."/>
            <person name="Paolocci F."/>
            <person name="Nowrousian M."/>
            <person name="Ottonello S."/>
            <person name="Baldrian P."/>
            <person name="Spatafora J.W."/>
            <person name="Henrissat B."/>
            <person name="Nagy L.G."/>
            <person name="Aury J.M."/>
            <person name="Wincker P."/>
            <person name="Grigoriev I.V."/>
            <person name="Bonfante P."/>
            <person name="Martin F.M."/>
        </authorList>
    </citation>
    <scope>NUCLEOTIDE SEQUENCE [LARGE SCALE GENOMIC DNA]</scope>
    <source>
        <strain evidence="3 4">CCBAS932</strain>
    </source>
</reference>
<dbReference type="InParanoid" id="A0A3N4KC87"/>
<dbReference type="AlphaFoldDB" id="A0A3N4KC87"/>
<protein>
    <submittedName>
        <fullName evidence="3">NAD(P)-binding protein</fullName>
    </submittedName>
</protein>
<dbReference type="SUPFAM" id="SSF55347">
    <property type="entry name" value="Glyceraldehyde-3-phosphate dehydrogenase-like, C-terminal domain"/>
    <property type="match status" value="1"/>
</dbReference>
<organism evidence="3 4">
    <name type="scientific">Morchella conica CCBAS932</name>
    <dbReference type="NCBI Taxonomy" id="1392247"/>
    <lineage>
        <taxon>Eukaryota</taxon>
        <taxon>Fungi</taxon>
        <taxon>Dikarya</taxon>
        <taxon>Ascomycota</taxon>
        <taxon>Pezizomycotina</taxon>
        <taxon>Pezizomycetes</taxon>
        <taxon>Pezizales</taxon>
        <taxon>Morchellaceae</taxon>
        <taxon>Morchella</taxon>
    </lineage>
</organism>
<dbReference type="InterPro" id="IPR051450">
    <property type="entry name" value="Gfo/Idh/MocA_Oxidoreductases"/>
</dbReference>
<dbReference type="Proteomes" id="UP000277580">
    <property type="component" value="Unassembled WGS sequence"/>
</dbReference>
<accession>A0A3N4KC87</accession>
<evidence type="ECO:0000259" key="1">
    <source>
        <dbReference type="Pfam" id="PF01408"/>
    </source>
</evidence>
<gene>
    <name evidence="3" type="ORF">P167DRAFT_609697</name>
</gene>
<feature type="domain" description="Gfo/Idh/MocA-like oxidoreductase C-terminal" evidence="2">
    <location>
        <begin position="151"/>
        <end position="368"/>
    </location>
</feature>
<dbReference type="Pfam" id="PF01408">
    <property type="entry name" value="GFO_IDH_MocA"/>
    <property type="match status" value="1"/>
</dbReference>
<keyword evidence="4" id="KW-1185">Reference proteome</keyword>
<dbReference type="PANTHER" id="PTHR43377">
    <property type="entry name" value="BILIVERDIN REDUCTASE A"/>
    <property type="match status" value="1"/>
</dbReference>
<dbReference type="Pfam" id="PF02894">
    <property type="entry name" value="GFO_IDH_MocA_C"/>
    <property type="match status" value="1"/>
</dbReference>
<dbReference type="InterPro" id="IPR036291">
    <property type="entry name" value="NAD(P)-bd_dom_sf"/>
</dbReference>
<dbReference type="STRING" id="1392247.A0A3N4KC87"/>
<dbReference type="EMBL" id="ML119197">
    <property type="protein sequence ID" value="RPB07078.1"/>
    <property type="molecule type" value="Genomic_DNA"/>
</dbReference>
<dbReference type="InterPro" id="IPR004104">
    <property type="entry name" value="Gfo/Idh/MocA-like_OxRdtase_C"/>
</dbReference>
<dbReference type="Gene3D" id="3.40.50.720">
    <property type="entry name" value="NAD(P)-binding Rossmann-like Domain"/>
    <property type="match status" value="1"/>
</dbReference>
<dbReference type="OrthoDB" id="446809at2759"/>
<sequence>MSSSQETQIKIAVIGAAGLIGVRHVDHILQEPLTALSALVDASQTDRTKELANEHSVPIFKTTEELLAARAEGKIVVDAAIVATPNNTHVPIGTLLIENDITALVEKPIAADSSSTTALLEALERAKGRGSSAAVLVGHHRRFNTYIRAAKKAIISGILGKIVAFQGTWVLLKDLNYFKDEWRTQVGTGGPILVNLVHEIDNLRYLFGDIERVYVEKGMSTRGYEVEETVVMTMRFGSGVVGTFIVSDCCASPYNWESATGESPYIPKLGQSVYTILGTRGSLSLPELRRWHYDSANGNGSWYNEMEYDDSLKSEIDDVMPLTLQLQDFVKMHKGMKEPNCSALEACKSLMVVEAVAKSMNTQQPVEVGKPASKL</sequence>
<evidence type="ECO:0000313" key="3">
    <source>
        <dbReference type="EMBL" id="RPB07078.1"/>
    </source>
</evidence>
<dbReference type="InterPro" id="IPR000683">
    <property type="entry name" value="Gfo/Idh/MocA-like_OxRdtase_N"/>
</dbReference>
<evidence type="ECO:0000259" key="2">
    <source>
        <dbReference type="Pfam" id="PF02894"/>
    </source>
</evidence>
<dbReference type="GO" id="GO:0000166">
    <property type="term" value="F:nucleotide binding"/>
    <property type="evidence" value="ECO:0007669"/>
    <property type="project" value="InterPro"/>
</dbReference>
<evidence type="ECO:0000313" key="4">
    <source>
        <dbReference type="Proteomes" id="UP000277580"/>
    </source>
</evidence>
<proteinExistence type="predicted"/>
<dbReference type="PANTHER" id="PTHR43377:SF1">
    <property type="entry name" value="BILIVERDIN REDUCTASE A"/>
    <property type="match status" value="1"/>
</dbReference>
<feature type="domain" description="Gfo/Idh/MocA-like oxidoreductase N-terminal" evidence="1">
    <location>
        <begin position="9"/>
        <end position="127"/>
    </location>
</feature>
<dbReference type="Gene3D" id="3.30.360.10">
    <property type="entry name" value="Dihydrodipicolinate Reductase, domain 2"/>
    <property type="match status" value="1"/>
</dbReference>